<gene>
    <name evidence="1" type="ORF">LY56_02777</name>
</gene>
<reference evidence="1 2" key="1">
    <citation type="submission" date="2018-06" db="EMBL/GenBank/DDBJ databases">
        <title>Genomic Encyclopedia of Archaeal and Bacterial Type Strains, Phase II (KMG-II): from individual species to whole genera.</title>
        <authorList>
            <person name="Goeker M."/>
        </authorList>
    </citation>
    <scope>NUCLEOTIDE SEQUENCE [LARGE SCALE GENOMIC DNA]</scope>
    <source>
        <strain evidence="1 2">DSM 13087</strain>
    </source>
</reference>
<evidence type="ECO:0000313" key="2">
    <source>
        <dbReference type="Proteomes" id="UP000249364"/>
    </source>
</evidence>
<protein>
    <submittedName>
        <fullName evidence="1">Uncharacterized protein</fullName>
    </submittedName>
</protein>
<keyword evidence="2" id="KW-1185">Reference proteome</keyword>
<accession>A0A2W7PT74</accession>
<evidence type="ECO:0000313" key="1">
    <source>
        <dbReference type="EMBL" id="PZX39398.1"/>
    </source>
</evidence>
<organism evidence="1 2">
    <name type="scientific">Roseinatronobacter thiooxidans</name>
    <dbReference type="NCBI Taxonomy" id="121821"/>
    <lineage>
        <taxon>Bacteria</taxon>
        <taxon>Pseudomonadati</taxon>
        <taxon>Pseudomonadota</taxon>
        <taxon>Alphaproteobacteria</taxon>
        <taxon>Rhodobacterales</taxon>
        <taxon>Paracoccaceae</taxon>
        <taxon>Roseinatronobacter</taxon>
    </lineage>
</organism>
<name>A0A2W7PT74_9RHOB</name>
<dbReference type="Proteomes" id="UP000249364">
    <property type="component" value="Unassembled WGS sequence"/>
</dbReference>
<dbReference type="AlphaFoldDB" id="A0A2W7PT74"/>
<dbReference type="EMBL" id="QKZQ01000014">
    <property type="protein sequence ID" value="PZX39398.1"/>
    <property type="molecule type" value="Genomic_DNA"/>
</dbReference>
<sequence length="41" mass="4634">MTVRLKIPKSTHVSVSIPELQYIKDSWAVIDSRLSANSSYL</sequence>
<comment type="caution">
    <text evidence="1">The sequence shown here is derived from an EMBL/GenBank/DDBJ whole genome shotgun (WGS) entry which is preliminary data.</text>
</comment>
<proteinExistence type="predicted"/>